<evidence type="ECO:0000256" key="1">
    <source>
        <dbReference type="SAM" id="Phobius"/>
    </source>
</evidence>
<dbReference type="AlphaFoldDB" id="A0A837HNW9"/>
<feature type="transmembrane region" description="Helical" evidence="1">
    <location>
        <begin position="93"/>
        <end position="113"/>
    </location>
</feature>
<evidence type="ECO:0000313" key="3">
    <source>
        <dbReference type="Proteomes" id="UP000033998"/>
    </source>
</evidence>
<comment type="caution">
    <text evidence="2">The sequence shown here is derived from an EMBL/GenBank/DDBJ whole genome shotgun (WGS) entry which is preliminary data.</text>
</comment>
<gene>
    <name evidence="2" type="ORF">UT27_C0001G0003</name>
</gene>
<organism evidence="2 3">
    <name type="scientific">Candidatus Nomurabacteria bacterium GW2011_GWD2_39_12</name>
    <dbReference type="NCBI Taxonomy" id="1618759"/>
    <lineage>
        <taxon>Bacteria</taxon>
        <taxon>Candidatus Nomuraibacteriota</taxon>
    </lineage>
</organism>
<sequence>MSQKQLLFLQAIASFFAGGSLLCLIILFFHLFPSFLSSYSSISYGPWLEEGLKFGTALLLIRIAYLTPSTIPFVSIGFGFMEGIYHLMAYGKASIVPFWVHVILGLVMAYFFYLATNPKYLSFKSIWYSFALLIPVYLHLLYNIIVKA</sequence>
<proteinExistence type="predicted"/>
<evidence type="ECO:0000313" key="2">
    <source>
        <dbReference type="EMBL" id="KKR02225.1"/>
    </source>
</evidence>
<feature type="transmembrane region" description="Helical" evidence="1">
    <location>
        <begin position="52"/>
        <end position="81"/>
    </location>
</feature>
<dbReference type="EMBL" id="LBWE01000001">
    <property type="protein sequence ID" value="KKR02225.1"/>
    <property type="molecule type" value="Genomic_DNA"/>
</dbReference>
<keyword evidence="1" id="KW-1133">Transmembrane helix</keyword>
<feature type="transmembrane region" description="Helical" evidence="1">
    <location>
        <begin position="125"/>
        <end position="145"/>
    </location>
</feature>
<reference evidence="2 3" key="1">
    <citation type="journal article" date="2015" name="Nature">
        <title>rRNA introns, odd ribosomes, and small enigmatic genomes across a large radiation of phyla.</title>
        <authorList>
            <person name="Brown C.T."/>
            <person name="Hug L.A."/>
            <person name="Thomas B.C."/>
            <person name="Sharon I."/>
            <person name="Castelle C.J."/>
            <person name="Singh A."/>
            <person name="Wilkins M.J."/>
            <person name="Williams K.H."/>
            <person name="Banfield J.F."/>
        </authorList>
    </citation>
    <scope>NUCLEOTIDE SEQUENCE [LARGE SCALE GENOMIC DNA]</scope>
</reference>
<keyword evidence="1" id="KW-0472">Membrane</keyword>
<accession>A0A837HNW9</accession>
<dbReference type="Proteomes" id="UP000033998">
    <property type="component" value="Unassembled WGS sequence"/>
</dbReference>
<protein>
    <submittedName>
        <fullName evidence="2">Uncharacterized protein</fullName>
    </submittedName>
</protein>
<feature type="transmembrane region" description="Helical" evidence="1">
    <location>
        <begin position="7"/>
        <end position="32"/>
    </location>
</feature>
<keyword evidence="1" id="KW-0812">Transmembrane</keyword>
<name>A0A837HNW9_9BACT</name>